<proteinExistence type="predicted"/>
<comment type="caution">
    <text evidence="2">The sequence shown here is derived from an EMBL/GenBank/DDBJ whole genome shotgun (WGS) entry which is preliminary data.</text>
</comment>
<evidence type="ECO:0000256" key="1">
    <source>
        <dbReference type="SAM" id="MobiDB-lite"/>
    </source>
</evidence>
<keyword evidence="3" id="KW-1185">Reference proteome</keyword>
<reference evidence="3" key="1">
    <citation type="submission" date="2017-01" db="EMBL/GenBank/DDBJ databases">
        <title>Comparative genomics of anhydrobiosis in the tardigrade Hypsibius dujardini.</title>
        <authorList>
            <person name="Yoshida Y."/>
            <person name="Koutsovoulos G."/>
            <person name="Laetsch D."/>
            <person name="Stevens L."/>
            <person name="Kumar S."/>
            <person name="Horikawa D."/>
            <person name="Ishino K."/>
            <person name="Komine S."/>
            <person name="Tomita M."/>
            <person name="Blaxter M."/>
            <person name="Arakawa K."/>
        </authorList>
    </citation>
    <scope>NUCLEOTIDE SEQUENCE [LARGE SCALE GENOMIC DNA]</scope>
    <source>
        <strain evidence="3">Z151</strain>
    </source>
</reference>
<dbReference type="AlphaFoldDB" id="A0A1W0WZT3"/>
<evidence type="ECO:0000313" key="3">
    <source>
        <dbReference type="Proteomes" id="UP000192578"/>
    </source>
</evidence>
<sequence>MEDLEFGALADAANQEAKRAPEANRQEALQRKTASMERKRQKADDTEMCTVIVAWSLVQLEAEQPENDAWMHHGWMDFRSSQR</sequence>
<organism evidence="2 3">
    <name type="scientific">Hypsibius exemplaris</name>
    <name type="common">Freshwater tardigrade</name>
    <dbReference type="NCBI Taxonomy" id="2072580"/>
    <lineage>
        <taxon>Eukaryota</taxon>
        <taxon>Metazoa</taxon>
        <taxon>Ecdysozoa</taxon>
        <taxon>Tardigrada</taxon>
        <taxon>Eutardigrada</taxon>
        <taxon>Parachela</taxon>
        <taxon>Hypsibioidea</taxon>
        <taxon>Hypsibiidae</taxon>
        <taxon>Hypsibius</taxon>
    </lineage>
</organism>
<dbReference type="Proteomes" id="UP000192578">
    <property type="component" value="Unassembled WGS sequence"/>
</dbReference>
<accession>A0A1W0WZT3</accession>
<feature type="region of interest" description="Disordered" evidence="1">
    <location>
        <begin position="1"/>
        <end position="43"/>
    </location>
</feature>
<name>A0A1W0WZT3_HYPEX</name>
<dbReference type="EMBL" id="MTYJ01000028">
    <property type="protein sequence ID" value="OQV20685.1"/>
    <property type="molecule type" value="Genomic_DNA"/>
</dbReference>
<feature type="compositionally biased region" description="Basic and acidic residues" evidence="1">
    <location>
        <begin position="16"/>
        <end position="43"/>
    </location>
</feature>
<protein>
    <submittedName>
        <fullName evidence="2">Uncharacterized protein</fullName>
    </submittedName>
</protein>
<gene>
    <name evidence="2" type="ORF">BV898_05269</name>
</gene>
<evidence type="ECO:0000313" key="2">
    <source>
        <dbReference type="EMBL" id="OQV20685.1"/>
    </source>
</evidence>